<dbReference type="Pfam" id="PF25613">
    <property type="entry name" value="DUF7941"/>
    <property type="match status" value="1"/>
</dbReference>
<organism evidence="1">
    <name type="scientific">Salmonella muenchen</name>
    <dbReference type="NCBI Taxonomy" id="596"/>
    <lineage>
        <taxon>Bacteria</taxon>
        <taxon>Pseudomonadati</taxon>
        <taxon>Pseudomonadota</taxon>
        <taxon>Gammaproteobacteria</taxon>
        <taxon>Enterobacterales</taxon>
        <taxon>Enterobacteriaceae</taxon>
        <taxon>Salmonella</taxon>
    </lineage>
</organism>
<name>A0A5U8XTL6_SALMU</name>
<dbReference type="EMBL" id="AAGUDP010000006">
    <property type="protein sequence ID" value="EBS0563271.1"/>
    <property type="molecule type" value="Genomic_DNA"/>
</dbReference>
<evidence type="ECO:0008006" key="2">
    <source>
        <dbReference type="Google" id="ProtNLM"/>
    </source>
</evidence>
<gene>
    <name evidence="1" type="ORF">DTU56_09090</name>
</gene>
<evidence type="ECO:0000313" key="1">
    <source>
        <dbReference type="EMBL" id="EBS0563271.1"/>
    </source>
</evidence>
<accession>A0A5U8XTL6</accession>
<sequence length="509" mass="55324">MGYYDKSSLDLLGRRINRDNPDLKVSLDSSNIIVLGGPYTSGLGASGRNTRVVLNGKTGSGVVGKKEFFYDRLNIGALFNGITVVFAAKGDSATVADLLPALNEQYGLGLTAADITNGATKLGTGYAPTPVTLTIAATSLAYTGSLSVIWTRAPVGYFPDSGPGNKYLLVGSLQEGYFGTVTDAELIRTDILLFRLNNAAKQNYGTSTAASSGLWYKFAKDNKIYYLAGSQASVIRWTELYQLGAVYEIDTPEQDHHPVDGTIVTQDALVNVTENNKSWYLSPCLPVLSETDPWDYLPANGTPNPTGDVARLFTKISRNTPYGTSEWESAALTAVSAIFRNTDKNDPTKYPISTLYGASQSLAVKATSQQWWVPMLELVDIQANPVKVEEVNYLVTGRPRAPLLTIDTERDPNIPVRVTDIQSTYNLSIRRPFLKPFKLEPVKAVSSVVADARITLRSFKTYRVEPNPPKAVQDVHPVMTLRPIGFKATTVVRGKVNLSTASGELDGFI</sequence>
<proteinExistence type="predicted"/>
<protein>
    <recommendedName>
        <fullName evidence="2">Virion structural protein</fullName>
    </recommendedName>
</protein>
<comment type="caution">
    <text evidence="1">The sequence shown here is derived from an EMBL/GenBank/DDBJ whole genome shotgun (WGS) entry which is preliminary data.</text>
</comment>
<reference evidence="1" key="1">
    <citation type="submission" date="2018-07" db="EMBL/GenBank/DDBJ databases">
        <authorList>
            <person name="Ashton P.M."/>
            <person name="Dallman T."/>
            <person name="Nair S."/>
            <person name="De Pinna E."/>
            <person name="Peters T."/>
            <person name="Grant K."/>
        </authorList>
    </citation>
    <scope>NUCLEOTIDE SEQUENCE</scope>
    <source>
        <strain evidence="1">142535</strain>
    </source>
</reference>
<dbReference type="AlphaFoldDB" id="A0A5U8XTL6"/>
<dbReference type="InterPro" id="IPR057701">
    <property type="entry name" value="DUF7941"/>
</dbReference>